<dbReference type="InterPro" id="IPR029058">
    <property type="entry name" value="AB_hydrolase_fold"/>
</dbReference>
<dbReference type="Proteomes" id="UP001197093">
    <property type="component" value="Unassembled WGS sequence"/>
</dbReference>
<evidence type="ECO:0008006" key="8">
    <source>
        <dbReference type="Google" id="ProtNLM"/>
    </source>
</evidence>
<keyword evidence="2" id="KW-0378">Hydrolase</keyword>
<evidence type="ECO:0000256" key="3">
    <source>
        <dbReference type="SAM" id="MobiDB-lite"/>
    </source>
</evidence>
<dbReference type="Pfam" id="PF00561">
    <property type="entry name" value="Abhydrolase_1"/>
    <property type="match status" value="1"/>
</dbReference>
<feature type="domain" description="AB hydrolase-1" evidence="4">
    <location>
        <begin position="140"/>
        <end position="309"/>
    </location>
</feature>
<dbReference type="EMBL" id="JAHCVI010000001">
    <property type="protein sequence ID" value="KAG7294182.1"/>
    <property type="molecule type" value="Genomic_DNA"/>
</dbReference>
<gene>
    <name evidence="6" type="ORF">NEMBOFW57_004252</name>
</gene>
<protein>
    <recommendedName>
        <fullName evidence="8">AB hydrolase-1 domain-containing protein</fullName>
    </recommendedName>
</protein>
<evidence type="ECO:0000259" key="5">
    <source>
        <dbReference type="Pfam" id="PF08386"/>
    </source>
</evidence>
<dbReference type="GO" id="GO:0016787">
    <property type="term" value="F:hydrolase activity"/>
    <property type="evidence" value="ECO:0007669"/>
    <property type="project" value="UniProtKB-KW"/>
</dbReference>
<proteinExistence type="inferred from homology"/>
<dbReference type="AlphaFoldDB" id="A0AAD4I3G5"/>
<sequence>MDCERAPFLEGKNPSADASLGSSPAKPQRLSIRKAFAQSLLTGIVCFLFYQSTIGLFRPRLPSHHHGCHHQSPTTPRPVTYPGEHIAWTPCGTLANRTLECSNITVPMDHFAATPSLTKNFTIPLLRLRAPNATAATRNLLLNPGGPGASGTNLLHRRGAQLATILGDDGNTTFHLLGFDPRGVNESRPLASCYPSPETRRELSAVRAKKLREDSGELWAWTGNYVRACADTMGEHGRYVNTPQTAADMNAILDAVGQEGLYYWGFSYGTLLGQTYATMFPDRAERVVIDGVANQFDWYGALLDAEMLEDTDRVFDGFVDECVKAGEADCALAGLAGSKEELREVLVKEIGKLRDEPLGVYVNNTVYGVLDYWAVWGNGVFPALYKPAGWKELASNLAGLLRGNATDAFLAYGMDRAWDSEGDALNFIALNDGASGSEKWPVDRTGLVNELAPFFNQSMFSETELDFYFAKQAWSIPRTHSYVPKRSVKTAHPLLLLTTTYDPVCPLVSAKSANKVFEGSQIVEVQGYGHCSLAVPSLCIAQHVREYLVEGKLPSKHTICAADGNPYFGKPEEKDDSVVGMSQLSEEQRIRLAQQELAADLWLGARRSV</sequence>
<keyword evidence="7" id="KW-1185">Reference proteome</keyword>
<dbReference type="InterPro" id="IPR013595">
    <property type="entry name" value="Pept_S33_TAP-like_C"/>
</dbReference>
<dbReference type="Pfam" id="PF08386">
    <property type="entry name" value="Abhydrolase_4"/>
    <property type="match status" value="1"/>
</dbReference>
<dbReference type="PANTHER" id="PTHR43248">
    <property type="entry name" value="2-SUCCINYL-6-HYDROXY-2,4-CYCLOHEXADIENE-1-CARBOXYLATE SYNTHASE"/>
    <property type="match status" value="1"/>
</dbReference>
<dbReference type="SUPFAM" id="SSF53474">
    <property type="entry name" value="alpha/beta-Hydrolases"/>
    <property type="match status" value="1"/>
</dbReference>
<accession>A0AAD4I3G5</accession>
<dbReference type="PANTHER" id="PTHR43248:SF25">
    <property type="entry name" value="AB HYDROLASE-1 DOMAIN-CONTAINING PROTEIN-RELATED"/>
    <property type="match status" value="1"/>
</dbReference>
<evidence type="ECO:0000256" key="2">
    <source>
        <dbReference type="ARBA" id="ARBA00022801"/>
    </source>
</evidence>
<feature type="region of interest" description="Disordered" evidence="3">
    <location>
        <begin position="1"/>
        <end position="25"/>
    </location>
</feature>
<dbReference type="InterPro" id="IPR051601">
    <property type="entry name" value="Serine_prot/Carboxylest_S33"/>
</dbReference>
<name>A0AAD4I3G5_9PEZI</name>
<evidence type="ECO:0000259" key="4">
    <source>
        <dbReference type="Pfam" id="PF00561"/>
    </source>
</evidence>
<dbReference type="Gene3D" id="3.40.50.1820">
    <property type="entry name" value="alpha/beta hydrolase"/>
    <property type="match status" value="1"/>
</dbReference>
<comment type="similarity">
    <text evidence="1">Belongs to the peptidase S33 family.</text>
</comment>
<feature type="domain" description="Peptidase S33 tripeptidyl aminopeptidase-like C-terminal" evidence="5">
    <location>
        <begin position="473"/>
        <end position="560"/>
    </location>
</feature>
<reference evidence="6" key="1">
    <citation type="submission" date="2023-02" db="EMBL/GenBank/DDBJ databases">
        <authorList>
            <person name="Palmer J.M."/>
        </authorList>
    </citation>
    <scope>NUCLEOTIDE SEQUENCE</scope>
    <source>
        <strain evidence="6">FW57</strain>
    </source>
</reference>
<comment type="caution">
    <text evidence="6">The sequence shown here is derived from an EMBL/GenBank/DDBJ whole genome shotgun (WGS) entry which is preliminary data.</text>
</comment>
<evidence type="ECO:0000256" key="1">
    <source>
        <dbReference type="ARBA" id="ARBA00010088"/>
    </source>
</evidence>
<evidence type="ECO:0000313" key="6">
    <source>
        <dbReference type="EMBL" id="KAG7294182.1"/>
    </source>
</evidence>
<evidence type="ECO:0000313" key="7">
    <source>
        <dbReference type="Proteomes" id="UP001197093"/>
    </source>
</evidence>
<dbReference type="InterPro" id="IPR000073">
    <property type="entry name" value="AB_hydrolase_1"/>
</dbReference>
<organism evidence="6 7">
    <name type="scientific">Staphylotrichum longicolle</name>
    <dbReference type="NCBI Taxonomy" id="669026"/>
    <lineage>
        <taxon>Eukaryota</taxon>
        <taxon>Fungi</taxon>
        <taxon>Dikarya</taxon>
        <taxon>Ascomycota</taxon>
        <taxon>Pezizomycotina</taxon>
        <taxon>Sordariomycetes</taxon>
        <taxon>Sordariomycetidae</taxon>
        <taxon>Sordariales</taxon>
        <taxon>Chaetomiaceae</taxon>
        <taxon>Staphylotrichum</taxon>
    </lineage>
</organism>